<dbReference type="PANTHER" id="PTHR35276:SF1">
    <property type="entry name" value="TRNA (MNM(5)S(2)U34)-METHYLTRANSFERASE, CHLOROPLASTIC"/>
    <property type="match status" value="1"/>
</dbReference>
<dbReference type="Gene3D" id="3.40.50.150">
    <property type="entry name" value="Vaccinia Virus protein VP39"/>
    <property type="match status" value="1"/>
</dbReference>
<evidence type="ECO:0000313" key="1">
    <source>
        <dbReference type="EMBL" id="SQI61258.1"/>
    </source>
</evidence>
<keyword evidence="2" id="KW-1185">Reference proteome</keyword>
<gene>
    <name evidence="1" type="ORF">NCTC4824_03171</name>
</gene>
<keyword evidence="1" id="KW-0808">Transferase</keyword>
<protein>
    <submittedName>
        <fullName evidence="1">MraW methylase family protein</fullName>
    </submittedName>
</protein>
<reference evidence="1 2" key="1">
    <citation type="submission" date="2018-06" db="EMBL/GenBank/DDBJ databases">
        <authorList>
            <consortium name="Pathogen Informatics"/>
            <person name="Doyle S."/>
        </authorList>
    </citation>
    <scope>NUCLEOTIDE SEQUENCE [LARGE SCALE GENOMIC DNA]</scope>
    <source>
        <strain evidence="1 2">NCTC4824</strain>
    </source>
</reference>
<name>A0A2X4WNI9_LEDLE</name>
<dbReference type="KEGG" id="blen:NCTC4824_03171"/>
<dbReference type="SUPFAM" id="SSF53335">
    <property type="entry name" value="S-adenosyl-L-methionine-dependent methyltransferases"/>
    <property type="match status" value="1"/>
</dbReference>
<dbReference type="EMBL" id="LS483476">
    <property type="protein sequence ID" value="SQI61258.1"/>
    <property type="molecule type" value="Genomic_DNA"/>
</dbReference>
<organism evidence="1 2">
    <name type="scientific">Lederbergia lenta</name>
    <name type="common">Bacillus lentus</name>
    <dbReference type="NCBI Taxonomy" id="1467"/>
    <lineage>
        <taxon>Bacteria</taxon>
        <taxon>Bacillati</taxon>
        <taxon>Bacillota</taxon>
        <taxon>Bacilli</taxon>
        <taxon>Bacillales</taxon>
        <taxon>Bacillaceae</taxon>
        <taxon>Lederbergia</taxon>
    </lineage>
</organism>
<dbReference type="PANTHER" id="PTHR35276">
    <property type="entry name" value="S-ADENOSYL-L-METHIONINE-DEPENDENT METHYLTRANSFERASES SUPERFAMILY PROTEIN"/>
    <property type="match status" value="1"/>
</dbReference>
<dbReference type="Proteomes" id="UP000249134">
    <property type="component" value="Chromosome 1"/>
</dbReference>
<dbReference type="GO" id="GO:0032259">
    <property type="term" value="P:methylation"/>
    <property type="evidence" value="ECO:0007669"/>
    <property type="project" value="UniProtKB-KW"/>
</dbReference>
<dbReference type="AlphaFoldDB" id="A0A2X4WNI9"/>
<dbReference type="GO" id="GO:0008168">
    <property type="term" value="F:methyltransferase activity"/>
    <property type="evidence" value="ECO:0007669"/>
    <property type="project" value="UniProtKB-KW"/>
</dbReference>
<dbReference type="InterPro" id="IPR010719">
    <property type="entry name" value="MnmM_MeTrfase"/>
</dbReference>
<dbReference type="RefSeq" id="WP_066145576.1">
    <property type="nucleotide sequence ID" value="NZ_CBCSGM010000008.1"/>
</dbReference>
<dbReference type="InterPro" id="IPR029063">
    <property type="entry name" value="SAM-dependent_MTases_sf"/>
</dbReference>
<sequence>MNLPRILDFARNILQTAVNDGDVVVDATVGNGHDTLFLTKLVGSNGYVYGFDIQDAAIIKTNRRLETEELNKRTTLFQTGHEQLLKMIPIHDHQKITGAIFNLGYLPKGDKSIVTKPDTTIYAVEQLLTVMPKGGTIVLVVYHGHPEGMDERDALLQYVKNLDQENVHVLQYGFINQKNNPPFILALEKK</sequence>
<dbReference type="Pfam" id="PF06962">
    <property type="entry name" value="rRNA_methylase"/>
    <property type="match status" value="1"/>
</dbReference>
<evidence type="ECO:0000313" key="2">
    <source>
        <dbReference type="Proteomes" id="UP000249134"/>
    </source>
</evidence>
<dbReference type="STRING" id="1348624.GCA_001591545_03651"/>
<proteinExistence type="predicted"/>
<keyword evidence="1" id="KW-0489">Methyltransferase</keyword>
<accession>A0A2X4WNI9</accession>